<evidence type="ECO:0000256" key="1">
    <source>
        <dbReference type="ARBA" id="ARBA00004889"/>
    </source>
</evidence>
<comment type="cofactor">
    <cofactor evidence="6">
        <name>Mg(2+)</name>
        <dbReference type="ChEBI" id="CHEBI:18420"/>
    </cofactor>
</comment>
<feature type="binding site" evidence="6">
    <location>
        <position position="156"/>
    </location>
    <ligand>
        <name>orotate</name>
        <dbReference type="ChEBI" id="CHEBI:30839"/>
    </ligand>
</feature>
<feature type="binding site" evidence="6">
    <location>
        <position position="100"/>
    </location>
    <ligand>
        <name>5-phospho-alpha-D-ribose 1-diphosphate</name>
        <dbReference type="ChEBI" id="CHEBI:58017"/>
        <note>ligand shared between dimeric partners</note>
    </ligand>
</feature>
<comment type="function">
    <text evidence="6">Catalyzes the transfer of a ribosyl phosphate group from 5-phosphoribose 1-diphosphate to orotate, leading to the formation of orotidine monophosphate (OMP).</text>
</comment>
<evidence type="ECO:0000313" key="8">
    <source>
        <dbReference type="EMBL" id="MBG3877737.1"/>
    </source>
</evidence>
<dbReference type="PANTHER" id="PTHR19278">
    <property type="entry name" value="OROTATE PHOSPHORIBOSYLTRANSFERASE"/>
    <property type="match status" value="1"/>
</dbReference>
<dbReference type="GO" id="GO:0004588">
    <property type="term" value="F:orotate phosphoribosyltransferase activity"/>
    <property type="evidence" value="ECO:0007669"/>
    <property type="project" value="UniProtKB-EC"/>
</dbReference>
<dbReference type="InterPro" id="IPR000836">
    <property type="entry name" value="PRTase_dom"/>
</dbReference>
<dbReference type="EC" id="2.4.2.10" evidence="2 6"/>
<dbReference type="RefSeq" id="WP_012612598.1">
    <property type="nucleotide sequence ID" value="NZ_VRYY01000358.1"/>
</dbReference>
<name>A0ABS0J6H5_9BACT</name>
<gene>
    <name evidence="6 8" type="primary">pyrE</name>
    <name evidence="8" type="ORF">FVW20_12120</name>
</gene>
<keyword evidence="9" id="KW-1185">Reference proteome</keyword>
<feature type="domain" description="Phosphoribosyltransferase" evidence="7">
    <location>
        <begin position="51"/>
        <end position="162"/>
    </location>
</feature>
<feature type="binding site" evidence="6">
    <location>
        <position position="128"/>
    </location>
    <ligand>
        <name>orotate</name>
        <dbReference type="ChEBI" id="CHEBI:30839"/>
    </ligand>
</feature>
<protein>
    <recommendedName>
        <fullName evidence="2 6">Orotate phosphoribosyltransferase</fullName>
        <shortName evidence="6">OPRT</shortName>
        <shortName evidence="6">OPRTase</shortName>
        <ecNumber evidence="2 6">2.4.2.10</ecNumber>
    </recommendedName>
</protein>
<feature type="binding site" evidence="6">
    <location>
        <position position="96"/>
    </location>
    <ligand>
        <name>5-phospho-alpha-D-ribose 1-diphosphate</name>
        <dbReference type="ChEBI" id="CHEBI:58017"/>
        <note>ligand shared between dimeric partners</note>
    </ligand>
</feature>
<dbReference type="InterPro" id="IPR004467">
    <property type="entry name" value="Or_phspho_trans_dom"/>
</dbReference>
<evidence type="ECO:0000256" key="5">
    <source>
        <dbReference type="ARBA" id="ARBA00022975"/>
    </source>
</evidence>
<reference evidence="8 9" key="1">
    <citation type="submission" date="2019-08" db="EMBL/GenBank/DDBJ databases">
        <authorList>
            <person name="Luo N."/>
        </authorList>
    </citation>
    <scope>NUCLEOTIDE SEQUENCE [LARGE SCALE GENOMIC DNA]</scope>
    <source>
        <strain evidence="8 9">NCIMB 9442</strain>
    </source>
</reference>
<evidence type="ECO:0000256" key="6">
    <source>
        <dbReference type="HAMAP-Rule" id="MF_01208"/>
    </source>
</evidence>
<feature type="binding site" description="in other chain" evidence="6">
    <location>
        <position position="97"/>
    </location>
    <ligand>
        <name>5-phospho-alpha-D-ribose 1-diphosphate</name>
        <dbReference type="ChEBI" id="CHEBI:58017"/>
        <note>ligand shared between dimeric partners</note>
    </ligand>
</feature>
<evidence type="ECO:0000256" key="4">
    <source>
        <dbReference type="ARBA" id="ARBA00022679"/>
    </source>
</evidence>
<keyword evidence="5 6" id="KW-0665">Pyrimidine biosynthesis</keyword>
<dbReference type="CDD" id="cd06223">
    <property type="entry name" value="PRTases_typeI"/>
    <property type="match status" value="1"/>
</dbReference>
<sequence length="186" mass="20170">MNDLRTRLARLLVEKSYREGDFTLTSGRKSDYYFDCKQTALHAEGSWLIGSLFNELLRDVPVVGVGGMTLGADPLISATTVISHERGRPLAGFIVRKQPKGHGTDQYVEGLANFAPGDPVAMLEDVVTTGGSLLKACERVEAAGLRIVAVCTVLDREEGGRQAIKDAGYDLISIFTRKELVDAARS</sequence>
<dbReference type="HAMAP" id="MF_01208">
    <property type="entry name" value="PyrE"/>
    <property type="match status" value="1"/>
</dbReference>
<dbReference type="InterPro" id="IPR023031">
    <property type="entry name" value="OPRT"/>
</dbReference>
<dbReference type="Pfam" id="PF00156">
    <property type="entry name" value="Pribosyltran"/>
    <property type="match status" value="1"/>
</dbReference>
<evidence type="ECO:0000259" key="7">
    <source>
        <dbReference type="Pfam" id="PF00156"/>
    </source>
</evidence>
<comment type="pathway">
    <text evidence="1 6">Pyrimidine metabolism; UMP biosynthesis via de novo pathway; UMP from orotate: step 1/2.</text>
</comment>
<comment type="caution">
    <text evidence="6">Lacks conserved residue(s) required for the propagation of feature annotation.</text>
</comment>
<dbReference type="PANTHER" id="PTHR19278:SF9">
    <property type="entry name" value="URIDINE 5'-MONOPHOSPHATE SYNTHASE"/>
    <property type="match status" value="1"/>
</dbReference>
<dbReference type="Proteomes" id="UP001194469">
    <property type="component" value="Unassembled WGS sequence"/>
</dbReference>
<keyword evidence="3 6" id="KW-0328">Glycosyltransferase</keyword>
<evidence type="ECO:0000313" key="9">
    <source>
        <dbReference type="Proteomes" id="UP001194469"/>
    </source>
</evidence>
<proteinExistence type="inferred from homology"/>
<comment type="catalytic activity">
    <reaction evidence="6">
        <text>orotidine 5'-phosphate + diphosphate = orotate + 5-phospho-alpha-D-ribose 1-diphosphate</text>
        <dbReference type="Rhea" id="RHEA:10380"/>
        <dbReference type="ChEBI" id="CHEBI:30839"/>
        <dbReference type="ChEBI" id="CHEBI:33019"/>
        <dbReference type="ChEBI" id="CHEBI:57538"/>
        <dbReference type="ChEBI" id="CHEBI:58017"/>
        <dbReference type="EC" id="2.4.2.10"/>
    </reaction>
</comment>
<evidence type="ECO:0000256" key="2">
    <source>
        <dbReference type="ARBA" id="ARBA00011971"/>
    </source>
</evidence>
<dbReference type="EMBL" id="VRYY01000358">
    <property type="protein sequence ID" value="MBG3877737.1"/>
    <property type="molecule type" value="Genomic_DNA"/>
</dbReference>
<keyword evidence="6" id="KW-0460">Magnesium</keyword>
<feature type="binding site" description="in other chain" evidence="6">
    <location>
        <begin position="124"/>
        <end position="132"/>
    </location>
    <ligand>
        <name>5-phospho-alpha-D-ribose 1-diphosphate</name>
        <dbReference type="ChEBI" id="CHEBI:58017"/>
        <note>ligand shared between dimeric partners</note>
    </ligand>
</feature>
<organism evidence="8 9">
    <name type="scientific">Nitratidesulfovibrio oxamicus</name>
    <dbReference type="NCBI Taxonomy" id="32016"/>
    <lineage>
        <taxon>Bacteria</taxon>
        <taxon>Pseudomonadati</taxon>
        <taxon>Thermodesulfobacteriota</taxon>
        <taxon>Desulfovibrionia</taxon>
        <taxon>Desulfovibrionales</taxon>
        <taxon>Desulfovibrionaceae</taxon>
        <taxon>Nitratidesulfovibrio</taxon>
    </lineage>
</organism>
<feature type="binding site" evidence="6">
    <location>
        <position position="102"/>
    </location>
    <ligand>
        <name>5-phospho-alpha-D-ribose 1-diphosphate</name>
        <dbReference type="ChEBI" id="CHEBI:58017"/>
        <note>ligand shared between dimeric partners</note>
    </ligand>
</feature>
<dbReference type="NCBIfam" id="TIGR00336">
    <property type="entry name" value="pyrE"/>
    <property type="match status" value="1"/>
</dbReference>
<dbReference type="SUPFAM" id="SSF53271">
    <property type="entry name" value="PRTase-like"/>
    <property type="match status" value="1"/>
</dbReference>
<keyword evidence="4 6" id="KW-0808">Transferase</keyword>
<dbReference type="InterPro" id="IPR029057">
    <property type="entry name" value="PRTase-like"/>
</dbReference>
<accession>A0ABS0J6H5</accession>
<comment type="similarity">
    <text evidence="6">Belongs to the purine/pyrimidine phosphoribosyltransferase family. PyrE subfamily.</text>
</comment>
<evidence type="ECO:0000256" key="3">
    <source>
        <dbReference type="ARBA" id="ARBA00022676"/>
    </source>
</evidence>
<dbReference type="Gene3D" id="3.40.50.2020">
    <property type="match status" value="1"/>
</dbReference>
<comment type="caution">
    <text evidence="8">The sequence shown here is derived from an EMBL/GenBank/DDBJ whole genome shotgun (WGS) entry which is preliminary data.</text>
</comment>
<comment type="subunit">
    <text evidence="6">Homodimer.</text>
</comment>